<dbReference type="InterPro" id="IPR029058">
    <property type="entry name" value="AB_hydrolase_fold"/>
</dbReference>
<protein>
    <submittedName>
        <fullName evidence="5">PHB depolymerase family esterase</fullName>
    </submittedName>
</protein>
<name>A0ABV3M3K4_9ACTN</name>
<feature type="region of interest" description="Disordered" evidence="3">
    <location>
        <begin position="30"/>
        <end position="50"/>
    </location>
</feature>
<dbReference type="RefSeq" id="WP_359783492.1">
    <property type="nucleotide sequence ID" value="NZ_JBEYRR010000015.1"/>
</dbReference>
<dbReference type="PANTHER" id="PTHR43037:SF1">
    <property type="entry name" value="BLL1128 PROTEIN"/>
    <property type="match status" value="1"/>
</dbReference>
<reference evidence="5 6" key="1">
    <citation type="submission" date="2024-06" db="EMBL/GenBank/DDBJ databases">
        <title>The Natural Products Discovery Center: Release of the First 8490 Sequenced Strains for Exploring Actinobacteria Biosynthetic Diversity.</title>
        <authorList>
            <person name="Kalkreuter E."/>
            <person name="Kautsar S.A."/>
            <person name="Yang D."/>
            <person name="Bader C.D."/>
            <person name="Teijaro C.N."/>
            <person name="Fluegel L."/>
            <person name="Davis C.M."/>
            <person name="Simpson J.R."/>
            <person name="Lauterbach L."/>
            <person name="Steele A.D."/>
            <person name="Gui C."/>
            <person name="Meng S."/>
            <person name="Li G."/>
            <person name="Viehrig K."/>
            <person name="Ye F."/>
            <person name="Su P."/>
            <person name="Kiefer A.F."/>
            <person name="Nichols A."/>
            <person name="Cepeda A.J."/>
            <person name="Yan W."/>
            <person name="Fan B."/>
            <person name="Jiang Y."/>
            <person name="Adhikari A."/>
            <person name="Zheng C.-J."/>
            <person name="Schuster L."/>
            <person name="Cowan T.M."/>
            <person name="Smanski M.J."/>
            <person name="Chevrette M.G."/>
            <person name="De Carvalho L.P.S."/>
            <person name="Shen B."/>
        </authorList>
    </citation>
    <scope>NUCLEOTIDE SEQUENCE [LARGE SCALE GENOMIC DNA]</scope>
    <source>
        <strain evidence="5 6">NPDC047833</strain>
    </source>
</reference>
<evidence type="ECO:0000313" key="6">
    <source>
        <dbReference type="Proteomes" id="UP001553843"/>
    </source>
</evidence>
<feature type="chain" id="PRO_5045493718" evidence="4">
    <location>
        <begin position="29"/>
        <end position="305"/>
    </location>
</feature>
<sequence>MPTRRAIHPRSALPLALAALLLPLTACGSDDGDTPDARPSKKPAAAEVPRPGDHKVTLLWKGEKRVYTVHAPPGYTRNEKLPLVIAMHPYPADGKDMAEISGLNTKADEENFLVAYPDGVNRGFNALICCGTEDDVGFIRTLTTRLTRTWHADPSRVYATGISNGGDMTYKLAVELPDTFAAIAPVSGGYLGTDAEKASYMPKTPVSVITFIGGLDEHYGGMDAGINTWQKRLSCEPGGPRKLKNNIRRTTADCRDGSDVVVYRLPEMGHSWPGGGGGSMSDPQAGIDATDLMWEFFESHSKKAY</sequence>
<evidence type="ECO:0000256" key="2">
    <source>
        <dbReference type="ARBA" id="ARBA00022801"/>
    </source>
</evidence>
<keyword evidence="1 4" id="KW-0732">Signal</keyword>
<dbReference type="Proteomes" id="UP001553843">
    <property type="component" value="Unassembled WGS sequence"/>
</dbReference>
<feature type="signal peptide" evidence="4">
    <location>
        <begin position="1"/>
        <end position="28"/>
    </location>
</feature>
<dbReference type="InterPro" id="IPR050955">
    <property type="entry name" value="Plant_Biomass_Hydrol_Est"/>
</dbReference>
<dbReference type="InterPro" id="IPR010126">
    <property type="entry name" value="Esterase_phb"/>
</dbReference>
<organism evidence="5 6">
    <name type="scientific">Streptomyces huasconensis</name>
    <dbReference type="NCBI Taxonomy" id="1854574"/>
    <lineage>
        <taxon>Bacteria</taxon>
        <taxon>Bacillati</taxon>
        <taxon>Actinomycetota</taxon>
        <taxon>Actinomycetes</taxon>
        <taxon>Kitasatosporales</taxon>
        <taxon>Streptomycetaceae</taxon>
        <taxon>Streptomyces</taxon>
    </lineage>
</organism>
<keyword evidence="6" id="KW-1185">Reference proteome</keyword>
<evidence type="ECO:0000313" key="5">
    <source>
        <dbReference type="EMBL" id="MEW2366290.1"/>
    </source>
</evidence>
<dbReference type="PANTHER" id="PTHR43037">
    <property type="entry name" value="UNNAMED PRODUCT-RELATED"/>
    <property type="match status" value="1"/>
</dbReference>
<accession>A0ABV3M3K4</accession>
<proteinExistence type="predicted"/>
<comment type="caution">
    <text evidence="5">The sequence shown here is derived from an EMBL/GenBank/DDBJ whole genome shotgun (WGS) entry which is preliminary data.</text>
</comment>
<evidence type="ECO:0000256" key="1">
    <source>
        <dbReference type="ARBA" id="ARBA00022729"/>
    </source>
</evidence>
<evidence type="ECO:0000256" key="3">
    <source>
        <dbReference type="SAM" id="MobiDB-lite"/>
    </source>
</evidence>
<evidence type="ECO:0000256" key="4">
    <source>
        <dbReference type="SAM" id="SignalP"/>
    </source>
</evidence>
<keyword evidence="2" id="KW-0378">Hydrolase</keyword>
<gene>
    <name evidence="5" type="ORF">AB0887_30615</name>
</gene>
<dbReference type="Pfam" id="PF10503">
    <property type="entry name" value="Esterase_PHB"/>
    <property type="match status" value="1"/>
</dbReference>
<dbReference type="EMBL" id="JBEYRS010000016">
    <property type="protein sequence ID" value="MEW2366290.1"/>
    <property type="molecule type" value="Genomic_DNA"/>
</dbReference>
<dbReference type="SUPFAM" id="SSF53474">
    <property type="entry name" value="alpha/beta-Hydrolases"/>
    <property type="match status" value="2"/>
</dbReference>
<dbReference type="Gene3D" id="3.40.50.1820">
    <property type="entry name" value="alpha/beta hydrolase"/>
    <property type="match status" value="1"/>
</dbReference>